<dbReference type="EMBL" id="FNEJ01000005">
    <property type="protein sequence ID" value="SDI47141.1"/>
    <property type="molecule type" value="Genomic_DNA"/>
</dbReference>
<dbReference type="RefSeq" id="WP_089845661.1">
    <property type="nucleotide sequence ID" value="NZ_FNEJ01000005.1"/>
</dbReference>
<dbReference type="AlphaFoldDB" id="A0A1G8KUQ4"/>
<accession>A0A1G8KUQ4</accession>
<dbReference type="OrthoDB" id="7283160at2"/>
<reference evidence="3" key="1">
    <citation type="submission" date="2016-10" db="EMBL/GenBank/DDBJ databases">
        <authorList>
            <person name="Varghese N."/>
            <person name="Submissions S."/>
        </authorList>
    </citation>
    <scope>NUCLEOTIDE SEQUENCE [LARGE SCALE GENOMIC DNA]</scope>
    <source>
        <strain evidence="3">DSM 26424</strain>
    </source>
</reference>
<keyword evidence="1" id="KW-0812">Transmembrane</keyword>
<keyword evidence="1" id="KW-0472">Membrane</keyword>
<organism evidence="2 3">
    <name type="scientific">Salipiger marinus</name>
    <dbReference type="NCBI Taxonomy" id="555512"/>
    <lineage>
        <taxon>Bacteria</taxon>
        <taxon>Pseudomonadati</taxon>
        <taxon>Pseudomonadota</taxon>
        <taxon>Alphaproteobacteria</taxon>
        <taxon>Rhodobacterales</taxon>
        <taxon>Roseobacteraceae</taxon>
        <taxon>Salipiger</taxon>
    </lineage>
</organism>
<protein>
    <submittedName>
        <fullName evidence="2">Uncharacterized protein</fullName>
    </submittedName>
</protein>
<gene>
    <name evidence="2" type="ORF">SAMN04487993_100593</name>
</gene>
<feature type="transmembrane region" description="Helical" evidence="1">
    <location>
        <begin position="117"/>
        <end position="138"/>
    </location>
</feature>
<dbReference type="Proteomes" id="UP000199093">
    <property type="component" value="Unassembled WGS sequence"/>
</dbReference>
<sequence>MTRLRGLYPHPQEFERFLYAPVGTDRKGSSVTVLSALARLGLDPWTETAALVALSRDAARVRLGLLLSKVWDVPALGRDHGTVAQELTLLLPDTPPKTAPTWQAAPLAAGRLGSGTAIWTILAILFVVAQLLFGGLFGSGE</sequence>
<name>A0A1G8KUQ4_9RHOB</name>
<keyword evidence="1" id="KW-1133">Transmembrane helix</keyword>
<evidence type="ECO:0000313" key="2">
    <source>
        <dbReference type="EMBL" id="SDI47141.1"/>
    </source>
</evidence>
<proteinExistence type="predicted"/>
<keyword evidence="3" id="KW-1185">Reference proteome</keyword>
<evidence type="ECO:0000313" key="3">
    <source>
        <dbReference type="Proteomes" id="UP000199093"/>
    </source>
</evidence>
<evidence type="ECO:0000256" key="1">
    <source>
        <dbReference type="SAM" id="Phobius"/>
    </source>
</evidence>
<dbReference type="STRING" id="555512.SAMN04487993_100593"/>